<dbReference type="InterPro" id="IPR053274">
    <property type="entry name" value="Fluconazole_resistance"/>
</dbReference>
<name>A0ABP0DCK4_9PEZI</name>
<keyword evidence="4" id="KW-1185">Reference proteome</keyword>
<protein>
    <recommendedName>
        <fullName evidence="2">Gag1-like clamp domain-containing protein</fullName>
    </recommendedName>
</protein>
<comment type="caution">
    <text evidence="3">The sequence shown here is derived from an EMBL/GenBank/DDBJ whole genome shotgun (WGS) entry which is preliminary data.</text>
</comment>
<evidence type="ECO:0000313" key="3">
    <source>
        <dbReference type="EMBL" id="CAK7265955.1"/>
    </source>
</evidence>
<evidence type="ECO:0000259" key="2">
    <source>
        <dbReference type="Pfam" id="PF13259"/>
    </source>
</evidence>
<dbReference type="Proteomes" id="UP001642502">
    <property type="component" value="Unassembled WGS sequence"/>
</dbReference>
<dbReference type="EMBL" id="CAWUON010000015">
    <property type="protein sequence ID" value="CAK7265955.1"/>
    <property type="molecule type" value="Genomic_DNA"/>
</dbReference>
<sequence>MLAADTTIEAAIDPGEASSQGTVTVAIMDATDGEAPSRGNALAESSAGVVPPPVHDLVHNARPESSELHPPAQAPTPTFASEAGQNSALQSRQSPAQASVSQSKPVAVAVAVTAADAPESDIQEPPLTRSLTNVQPAPFDSCSHSASLDSGSRPAPLPAQYDFDTEPEAATAPKMGFSNLYKSPKFPLAKFRSHHSNNQQQSTQADAKASDELVDYGDPDLLSRDKSKQKDAVRRYLFKRIRNDWSFTWPAAELCPIAIEEAKARAQAIRQQIVSVEQAGLHGPFGTFASPLPQPAGDATISLAAVSMAVAADAATEATLGSTTPADELDSDAHSLYSTVSEDTSCLRPRAEWVSDISEDENIGIYYQKMPSYVHSTFRYESPDAVGAAIHVPADVRKAKARRNMRAEMAWNEGLACFAARRDAWTGARTVHVKHPKPAAPTSPTSPLRGLFRLHSFTKSEPAPAPSKSVHGAGALATDAKSGGRESAPADTVASTPVTSDYGSGADLAVIQHQKSVPRTSQPQQQDCDVETMVPVVQPLLPPGNPMRASITPAMYLNLYDKLVLQCLRPSCPVNLSDMIGSCVAGWKRDNEWLPPRPVAPPPPIMSVMSVSLRKKRHNDRRDSQKEKRGTHHSAADGGKGVPSSPGLGRRMSTFLSSRPAAASIGLPSTTTASTSSGAVSSSPPADEKDGDSSGGSRGLRRSLQRVLGLGQATSHGSNTIIGTQTGGHGHSVSAGAVSHSLKTN</sequence>
<feature type="compositionally biased region" description="Low complexity" evidence="1">
    <location>
        <begin position="668"/>
        <end position="685"/>
    </location>
</feature>
<feature type="domain" description="Gag1-like clamp" evidence="2">
    <location>
        <begin position="376"/>
        <end position="593"/>
    </location>
</feature>
<gene>
    <name evidence="3" type="ORF">SEPCBS119000_001775</name>
</gene>
<feature type="region of interest" description="Disordered" evidence="1">
    <location>
        <begin position="116"/>
        <end position="161"/>
    </location>
</feature>
<proteinExistence type="predicted"/>
<feature type="compositionally biased region" description="Basic and acidic residues" evidence="1">
    <location>
        <begin position="56"/>
        <end position="67"/>
    </location>
</feature>
<dbReference type="InterPro" id="IPR025124">
    <property type="entry name" value="Gag1-like_clamp"/>
</dbReference>
<evidence type="ECO:0000313" key="4">
    <source>
        <dbReference type="Proteomes" id="UP001642502"/>
    </source>
</evidence>
<organism evidence="3 4">
    <name type="scientific">Sporothrix epigloea</name>
    <dbReference type="NCBI Taxonomy" id="1892477"/>
    <lineage>
        <taxon>Eukaryota</taxon>
        <taxon>Fungi</taxon>
        <taxon>Dikarya</taxon>
        <taxon>Ascomycota</taxon>
        <taxon>Pezizomycotina</taxon>
        <taxon>Sordariomycetes</taxon>
        <taxon>Sordariomycetidae</taxon>
        <taxon>Ophiostomatales</taxon>
        <taxon>Ophiostomataceae</taxon>
        <taxon>Sporothrix</taxon>
    </lineage>
</organism>
<feature type="region of interest" description="Disordered" evidence="1">
    <location>
        <begin position="33"/>
        <end position="101"/>
    </location>
</feature>
<dbReference type="PANTHER" id="PTHR28065:SF1">
    <property type="entry name" value="DUF4050 DOMAIN-CONTAINING PROTEIN"/>
    <property type="match status" value="1"/>
</dbReference>
<feature type="compositionally biased region" description="Polar residues" evidence="1">
    <location>
        <begin position="75"/>
        <end position="101"/>
    </location>
</feature>
<dbReference type="PANTHER" id="PTHR28065">
    <property type="entry name" value="FREQUENIN"/>
    <property type="match status" value="1"/>
</dbReference>
<dbReference type="Pfam" id="PF13259">
    <property type="entry name" value="clamp_Gag1-like"/>
    <property type="match status" value="1"/>
</dbReference>
<feature type="region of interest" description="Disordered" evidence="1">
    <location>
        <begin position="612"/>
        <end position="745"/>
    </location>
</feature>
<accession>A0ABP0DCK4</accession>
<reference evidence="3 4" key="1">
    <citation type="submission" date="2024-01" db="EMBL/GenBank/DDBJ databases">
        <authorList>
            <person name="Allen C."/>
            <person name="Tagirdzhanova G."/>
        </authorList>
    </citation>
    <scope>NUCLEOTIDE SEQUENCE [LARGE SCALE GENOMIC DNA]</scope>
    <source>
        <strain evidence="3 4">CBS 119000</strain>
    </source>
</reference>
<evidence type="ECO:0000256" key="1">
    <source>
        <dbReference type="SAM" id="MobiDB-lite"/>
    </source>
</evidence>
<feature type="region of interest" description="Disordered" evidence="1">
    <location>
        <begin position="459"/>
        <end position="499"/>
    </location>
</feature>